<accession>A0A8S0RXT9</accession>
<evidence type="ECO:0000313" key="1">
    <source>
        <dbReference type="EMBL" id="CAA2983829.1"/>
    </source>
</evidence>
<keyword evidence="2" id="KW-1185">Reference proteome</keyword>
<proteinExistence type="predicted"/>
<sequence>MATSVNGETMMSVVYRAIAISVAQPVYNDGSATCTLIEAAMDGVVSCVRPSEHHAIASEITTGSAH</sequence>
<dbReference type="AlphaFoldDB" id="A0A8S0RXT9"/>
<organism evidence="1 2">
    <name type="scientific">Olea europaea subsp. europaea</name>
    <dbReference type="NCBI Taxonomy" id="158383"/>
    <lineage>
        <taxon>Eukaryota</taxon>
        <taxon>Viridiplantae</taxon>
        <taxon>Streptophyta</taxon>
        <taxon>Embryophyta</taxon>
        <taxon>Tracheophyta</taxon>
        <taxon>Spermatophyta</taxon>
        <taxon>Magnoliopsida</taxon>
        <taxon>eudicotyledons</taxon>
        <taxon>Gunneridae</taxon>
        <taxon>Pentapetalae</taxon>
        <taxon>asterids</taxon>
        <taxon>lamiids</taxon>
        <taxon>Lamiales</taxon>
        <taxon>Oleaceae</taxon>
        <taxon>Oleeae</taxon>
        <taxon>Olea</taxon>
    </lineage>
</organism>
<dbReference type="EMBL" id="CACTIH010003744">
    <property type="protein sequence ID" value="CAA2983829.1"/>
    <property type="molecule type" value="Genomic_DNA"/>
</dbReference>
<dbReference type="Proteomes" id="UP000594638">
    <property type="component" value="Unassembled WGS sequence"/>
</dbReference>
<gene>
    <name evidence="1" type="ORF">OLEA9_A084537</name>
</gene>
<name>A0A8S0RXT9_OLEEU</name>
<dbReference type="Gramene" id="OE9A084537T1">
    <property type="protein sequence ID" value="OE9A084537C1"/>
    <property type="gene ID" value="OE9A084537"/>
</dbReference>
<protein>
    <submittedName>
        <fullName evidence="1">Uncharacterized protein</fullName>
    </submittedName>
</protein>
<reference evidence="1 2" key="1">
    <citation type="submission" date="2019-12" db="EMBL/GenBank/DDBJ databases">
        <authorList>
            <person name="Alioto T."/>
            <person name="Alioto T."/>
            <person name="Gomez Garrido J."/>
        </authorList>
    </citation>
    <scope>NUCLEOTIDE SEQUENCE [LARGE SCALE GENOMIC DNA]</scope>
</reference>
<comment type="caution">
    <text evidence="1">The sequence shown here is derived from an EMBL/GenBank/DDBJ whole genome shotgun (WGS) entry which is preliminary data.</text>
</comment>
<evidence type="ECO:0000313" key="2">
    <source>
        <dbReference type="Proteomes" id="UP000594638"/>
    </source>
</evidence>